<keyword evidence="1" id="KW-1133">Transmembrane helix</keyword>
<organism evidence="3 4">
    <name type="scientific">Paraburkholderia franconis</name>
    <dbReference type="NCBI Taxonomy" id="2654983"/>
    <lineage>
        <taxon>Bacteria</taxon>
        <taxon>Pseudomonadati</taxon>
        <taxon>Pseudomonadota</taxon>
        <taxon>Betaproteobacteria</taxon>
        <taxon>Burkholderiales</taxon>
        <taxon>Burkholderiaceae</taxon>
        <taxon>Paraburkholderia</taxon>
    </lineage>
</organism>
<evidence type="ECO:0000313" key="3">
    <source>
        <dbReference type="EMBL" id="MPW15503.1"/>
    </source>
</evidence>
<sequence>MPVRGDARWRPPGSPHNRVLPIPALIREQLPFEHAVCLLSYGQILLLKLALVVIAAALGGHNRFFGMPRLLSSLKEARTEITARPLKRFAAVLHVESVVLAGVLVAAAVLVSSPLLGTP</sequence>
<dbReference type="EMBL" id="WHNP01000001">
    <property type="protein sequence ID" value="MPW15503.1"/>
    <property type="molecule type" value="Genomic_DNA"/>
</dbReference>
<keyword evidence="4" id="KW-1185">Reference proteome</keyword>
<evidence type="ECO:0000259" key="2">
    <source>
        <dbReference type="Pfam" id="PF05425"/>
    </source>
</evidence>
<dbReference type="Proteomes" id="UP000484381">
    <property type="component" value="Unassembled WGS sequence"/>
</dbReference>
<keyword evidence="1" id="KW-0472">Membrane</keyword>
<evidence type="ECO:0000256" key="1">
    <source>
        <dbReference type="SAM" id="Phobius"/>
    </source>
</evidence>
<feature type="domain" description="Copper resistance protein D" evidence="2">
    <location>
        <begin position="34"/>
        <end position="110"/>
    </location>
</feature>
<feature type="transmembrane region" description="Helical" evidence="1">
    <location>
        <begin position="38"/>
        <end position="59"/>
    </location>
</feature>
<comment type="caution">
    <text evidence="3">The sequence shown here is derived from an EMBL/GenBank/DDBJ whole genome shotgun (WGS) entry which is preliminary data.</text>
</comment>
<dbReference type="GO" id="GO:0016020">
    <property type="term" value="C:membrane"/>
    <property type="evidence" value="ECO:0007669"/>
    <property type="project" value="InterPro"/>
</dbReference>
<protein>
    <recommendedName>
        <fullName evidence="2">Copper resistance protein D domain-containing protein</fullName>
    </recommendedName>
</protein>
<gene>
    <name evidence="3" type="ORF">GCT13_00890</name>
</gene>
<accession>A0A7X1N5M0</accession>
<dbReference type="AlphaFoldDB" id="A0A7X1N5M0"/>
<proteinExistence type="predicted"/>
<evidence type="ECO:0000313" key="4">
    <source>
        <dbReference type="Proteomes" id="UP000484381"/>
    </source>
</evidence>
<dbReference type="InterPro" id="IPR008457">
    <property type="entry name" value="Cu-R_CopD_dom"/>
</dbReference>
<name>A0A7X1N5M0_9BURK</name>
<reference evidence="3 4" key="1">
    <citation type="submission" date="2019-10" db="EMBL/GenBank/DDBJ databases">
        <title>Paraburkholderia sp. isolated from nodules of Mimosa pudica from Brazilian Atlantic Forest soils.</title>
        <authorList>
            <person name="Paulitsch F."/>
            <person name="Hungria M."/>
            <person name="Dall'Agnol R."/>
        </authorList>
    </citation>
    <scope>NUCLEOTIDE SEQUENCE [LARGE SCALE GENOMIC DNA]</scope>
    <source>
        <strain evidence="3 4">CNPSo 3157</strain>
    </source>
</reference>
<dbReference type="Pfam" id="PF05425">
    <property type="entry name" value="CopD"/>
    <property type="match status" value="1"/>
</dbReference>
<keyword evidence="1" id="KW-0812">Transmembrane</keyword>
<feature type="transmembrane region" description="Helical" evidence="1">
    <location>
        <begin position="89"/>
        <end position="111"/>
    </location>
</feature>